<feature type="compositionally biased region" description="Low complexity" evidence="1">
    <location>
        <begin position="298"/>
        <end position="310"/>
    </location>
</feature>
<dbReference type="Proteomes" id="UP000294933">
    <property type="component" value="Unassembled WGS sequence"/>
</dbReference>
<feature type="region of interest" description="Disordered" evidence="1">
    <location>
        <begin position="445"/>
        <end position="464"/>
    </location>
</feature>
<feature type="region of interest" description="Disordered" evidence="1">
    <location>
        <begin position="656"/>
        <end position="685"/>
    </location>
</feature>
<evidence type="ECO:0000313" key="2">
    <source>
        <dbReference type="EMBL" id="TDL23663.1"/>
    </source>
</evidence>
<dbReference type="AlphaFoldDB" id="A0A4Y7Q7N8"/>
<feature type="compositionally biased region" description="Polar residues" evidence="1">
    <location>
        <begin position="912"/>
        <end position="921"/>
    </location>
</feature>
<feature type="compositionally biased region" description="Polar residues" evidence="1">
    <location>
        <begin position="14"/>
        <end position="43"/>
    </location>
</feature>
<name>A0A4Y7Q7N8_9AGAM</name>
<feature type="region of interest" description="Disordered" evidence="1">
    <location>
        <begin position="718"/>
        <end position="774"/>
    </location>
</feature>
<feature type="compositionally biased region" description="Polar residues" evidence="1">
    <location>
        <begin position="261"/>
        <end position="275"/>
    </location>
</feature>
<feature type="compositionally biased region" description="Polar residues" evidence="1">
    <location>
        <begin position="285"/>
        <end position="297"/>
    </location>
</feature>
<feature type="compositionally biased region" description="Polar residues" evidence="1">
    <location>
        <begin position="174"/>
        <end position="183"/>
    </location>
</feature>
<sequence>MPKNHRFHSRPKQLPQTAAMSPPHTYTSLGAALGSNTTLTLPQDDQDEDDICPVCESECTCDNRPRHISINTANNTPSHTYHAAGSLPAANPNKESPQSITTPSLKIKLTLPPSFQARASANRAGSKLDSDYNQKTKKSKRPADAISASGSAVEQPKQIGSPFSPLGQPLRSGAINNGSQLNADGTLPKKRGRPPKAVAIAKEAAKATGVEPLSGGIHQSNVGSSRQPAHASKAALPKKANSKVKAVKKTKAPVVRKVVPQKTTASVEDASSSELTDPDDDNEDVQSIQFPTFMTAVSISSNESSASSSDADSDSDIEAEEERYILAEDAHAREKARLRKELMGESDQAPHRKWGVRNNWEIRSRRKSVGAEGGSDVGMDTDSGEETEEEEEEEGEEEEADAEDEDEVDPGVASETRYVGVATGWSDEDEESSFDADLFFANLNDSSGSDDDIEHADGEGDSDSELSALSITEAAAAGFLAPFEELGRQGVENLPFDVTEGWDGQFTFTNGLKEGQGILDFDFEISAAQLIVDGMPTVPGLEDADIIMATSEEEEAMETMENDEDIDYTYDDSDGDTTEDEFVEMDGVPTPRHAIQLRFPATLGSIDPLSTLSPVVSPGPTSRTLSAFSELSMSVKESPKPADILAGKVFNRERSASPCATRAAGNDSARSPPNASAKLPKMGDFTSAKTDQVKKVIVNESSGIIPCPFPVIRRLRRSGSCASKRSGSGSDIGTFGSGRSRPSSLLGSTRSPYQSMSADDFMVPSSPDFPPTEPIELHDVLESSFLEAEPLDVQTTESDPNADGTELELHRHLQNLSRWERIPLDTFRRTRMAGGTGGLEAINTAPHGSYRTPKPADGFSYGSSVGGMMRGSPLSATLWQSQSPPRNKKANGRANYSVLLSPVILPVRDGEQTPTNNQGQNIHHHLFGHSPNSKSRKEMRKEKKRNRKMMNAANAHHHRQHYPNAKKRSTGSMQRSNFSSSPMPTLSI</sequence>
<feature type="region of interest" description="Disordered" evidence="1">
    <location>
        <begin position="210"/>
        <end position="329"/>
    </location>
</feature>
<feature type="region of interest" description="Disordered" evidence="1">
    <location>
        <begin position="119"/>
        <end position="195"/>
    </location>
</feature>
<feature type="compositionally biased region" description="Polar residues" evidence="1">
    <location>
        <begin position="720"/>
        <end position="731"/>
    </location>
</feature>
<reference evidence="2 3" key="1">
    <citation type="submission" date="2018-06" db="EMBL/GenBank/DDBJ databases">
        <title>A transcriptomic atlas of mushroom development highlights an independent origin of complex multicellularity.</title>
        <authorList>
            <consortium name="DOE Joint Genome Institute"/>
            <person name="Krizsan K."/>
            <person name="Almasi E."/>
            <person name="Merenyi Z."/>
            <person name="Sahu N."/>
            <person name="Viragh M."/>
            <person name="Koszo T."/>
            <person name="Mondo S."/>
            <person name="Kiss B."/>
            <person name="Balint B."/>
            <person name="Kues U."/>
            <person name="Barry K."/>
            <person name="Hegedus J.C."/>
            <person name="Henrissat B."/>
            <person name="Johnson J."/>
            <person name="Lipzen A."/>
            <person name="Ohm R."/>
            <person name="Nagy I."/>
            <person name="Pangilinan J."/>
            <person name="Yan J."/>
            <person name="Xiong Y."/>
            <person name="Grigoriev I.V."/>
            <person name="Hibbett D.S."/>
            <person name="Nagy L.G."/>
        </authorList>
    </citation>
    <scope>NUCLEOTIDE SEQUENCE [LARGE SCALE GENOMIC DNA]</scope>
    <source>
        <strain evidence="2 3">SZMC22713</strain>
    </source>
</reference>
<dbReference type="EMBL" id="ML170169">
    <property type="protein sequence ID" value="TDL23663.1"/>
    <property type="molecule type" value="Genomic_DNA"/>
</dbReference>
<feature type="compositionally biased region" description="Polar residues" evidence="1">
    <location>
        <begin position="217"/>
        <end position="227"/>
    </location>
</feature>
<feature type="compositionally biased region" description="Acidic residues" evidence="1">
    <location>
        <begin position="382"/>
        <end position="409"/>
    </location>
</feature>
<evidence type="ECO:0000313" key="3">
    <source>
        <dbReference type="Proteomes" id="UP000294933"/>
    </source>
</evidence>
<feature type="region of interest" description="Disordered" evidence="1">
    <location>
        <begin position="908"/>
        <end position="988"/>
    </location>
</feature>
<evidence type="ECO:0000256" key="1">
    <source>
        <dbReference type="SAM" id="MobiDB-lite"/>
    </source>
</evidence>
<feature type="compositionally biased region" description="Basic residues" evidence="1">
    <location>
        <begin position="240"/>
        <end position="251"/>
    </location>
</feature>
<feature type="region of interest" description="Disordered" evidence="1">
    <location>
        <begin position="364"/>
        <end position="414"/>
    </location>
</feature>
<dbReference type="OrthoDB" id="3259498at2759"/>
<feature type="region of interest" description="Disordered" evidence="1">
    <location>
        <begin position="72"/>
        <end position="100"/>
    </location>
</feature>
<feature type="compositionally biased region" description="Polar residues" evidence="1">
    <location>
        <begin position="970"/>
        <end position="988"/>
    </location>
</feature>
<feature type="compositionally biased region" description="Basic residues" evidence="1">
    <location>
        <begin position="955"/>
        <end position="969"/>
    </location>
</feature>
<proteinExistence type="predicted"/>
<organism evidence="2 3">
    <name type="scientific">Rickenella mellea</name>
    <dbReference type="NCBI Taxonomy" id="50990"/>
    <lineage>
        <taxon>Eukaryota</taxon>
        <taxon>Fungi</taxon>
        <taxon>Dikarya</taxon>
        <taxon>Basidiomycota</taxon>
        <taxon>Agaricomycotina</taxon>
        <taxon>Agaricomycetes</taxon>
        <taxon>Hymenochaetales</taxon>
        <taxon>Rickenellaceae</taxon>
        <taxon>Rickenella</taxon>
    </lineage>
</organism>
<feature type="compositionally biased region" description="Low complexity" evidence="1">
    <location>
        <begin position="737"/>
        <end position="752"/>
    </location>
</feature>
<feature type="compositionally biased region" description="Basic residues" evidence="1">
    <location>
        <begin position="1"/>
        <end position="11"/>
    </location>
</feature>
<protein>
    <submittedName>
        <fullName evidence="2">Uncharacterized protein</fullName>
    </submittedName>
</protein>
<dbReference type="VEuPathDB" id="FungiDB:BD410DRAFT_786910"/>
<feature type="compositionally biased region" description="Acidic residues" evidence="1">
    <location>
        <begin position="448"/>
        <end position="464"/>
    </location>
</feature>
<feature type="region of interest" description="Disordered" evidence="1">
    <location>
        <begin position="1"/>
        <end position="45"/>
    </location>
</feature>
<dbReference type="STRING" id="50990.A0A4Y7Q7N8"/>
<gene>
    <name evidence="2" type="ORF">BD410DRAFT_786910</name>
</gene>
<keyword evidence="3" id="KW-1185">Reference proteome</keyword>
<accession>A0A4Y7Q7N8</accession>
<feature type="compositionally biased region" description="Acidic residues" evidence="1">
    <location>
        <begin position="311"/>
        <end position="321"/>
    </location>
</feature>